<dbReference type="SUPFAM" id="SSF82171">
    <property type="entry name" value="DPP6 N-terminal domain-like"/>
    <property type="match status" value="1"/>
</dbReference>
<dbReference type="EMBL" id="DSTU01000004">
    <property type="protein sequence ID" value="HFJ53753.1"/>
    <property type="molecule type" value="Genomic_DNA"/>
</dbReference>
<protein>
    <recommendedName>
        <fullName evidence="3">Dipeptidylpeptidase IV N-terminal domain-containing protein</fullName>
    </recommendedName>
</protein>
<evidence type="ECO:0008006" key="3">
    <source>
        <dbReference type="Google" id="ProtNLM"/>
    </source>
</evidence>
<accession>A0A7C3EZ81</accession>
<dbReference type="EMBL" id="DSLG01000008">
    <property type="protein sequence ID" value="HEA87915.1"/>
    <property type="molecule type" value="Genomic_DNA"/>
</dbReference>
<dbReference type="Gene3D" id="2.120.10.30">
    <property type="entry name" value="TolB, C-terminal domain"/>
    <property type="match status" value="1"/>
</dbReference>
<sequence length="469" mass="52147">MIAVVRVDSQLPVRILTPSVINRVIPDHSGEQLALVSGWGLFVLNLADGSVRQLLLVDEPGDRRNYIEDGVWSDSGTRLALTVFDYSSNRFQLRELNLSRGNTRLPAQGLTDADWLAVLYYEGDSALVIAERPQTDSTVPVSFWRLVPDRGRKEPLTAEQIRSGTFPLMSYRVSAEGVIELESLGVPVRRLKLQPGGKIESVKFAPDFRHIAYIHSDESGQTLWLVKTDGSENRQLPFAGPYAWQADGSGLLIFHQDSIVHFGLDGRIKYLFSIKGFEVSAIVPAPEGNRLLLELMQADTSLVAVAEPDSAHFRIIGNGYQPRWLNGNRAFFRTATGFGRYDFTSSELQLINLITSGFAPEWLDDTTVIFAAGTGVYQATGTQLEVRYPEQRQWWCVNVNTGRMWRYPGVFSGASASAVREEQVVSPDRRLKAWIGDAGQRNGLNRPAVYVSDVKGGGRRIVAGPWTNY</sequence>
<dbReference type="AlphaFoldDB" id="A0A7C3EZ81"/>
<name>A0A7C3EZ81_UNCW3</name>
<evidence type="ECO:0000313" key="1">
    <source>
        <dbReference type="EMBL" id="HEA87915.1"/>
    </source>
</evidence>
<organism evidence="2">
    <name type="scientific">candidate division WOR-3 bacterium</name>
    <dbReference type="NCBI Taxonomy" id="2052148"/>
    <lineage>
        <taxon>Bacteria</taxon>
        <taxon>Bacteria division WOR-3</taxon>
    </lineage>
</organism>
<reference evidence="2" key="1">
    <citation type="journal article" date="2020" name="mSystems">
        <title>Genome- and Community-Level Interaction Insights into Carbon Utilization and Element Cycling Functions of Hydrothermarchaeota in Hydrothermal Sediment.</title>
        <authorList>
            <person name="Zhou Z."/>
            <person name="Liu Y."/>
            <person name="Xu W."/>
            <person name="Pan J."/>
            <person name="Luo Z.H."/>
            <person name="Li M."/>
        </authorList>
    </citation>
    <scope>NUCLEOTIDE SEQUENCE [LARGE SCALE GENOMIC DNA]</scope>
    <source>
        <strain evidence="1">SpSt-265</strain>
        <strain evidence="2">SpSt-465</strain>
    </source>
</reference>
<comment type="caution">
    <text evidence="2">The sequence shown here is derived from an EMBL/GenBank/DDBJ whole genome shotgun (WGS) entry which is preliminary data.</text>
</comment>
<proteinExistence type="predicted"/>
<gene>
    <name evidence="1" type="ORF">ENP94_07930</name>
    <name evidence="2" type="ORF">ENS16_03575</name>
</gene>
<evidence type="ECO:0000313" key="2">
    <source>
        <dbReference type="EMBL" id="HFJ53753.1"/>
    </source>
</evidence>
<dbReference type="InterPro" id="IPR011042">
    <property type="entry name" value="6-blade_b-propeller_TolB-like"/>
</dbReference>